<dbReference type="Proteomes" id="UP001548590">
    <property type="component" value="Unassembled WGS sequence"/>
</dbReference>
<keyword evidence="2" id="KW-1185">Reference proteome</keyword>
<proteinExistence type="predicted"/>
<comment type="caution">
    <text evidence="1">The sequence shown here is derived from an EMBL/GenBank/DDBJ whole genome shotgun (WGS) entry which is preliminary data.</text>
</comment>
<dbReference type="EMBL" id="JBEWLZ010000006">
    <property type="protein sequence ID" value="MET1490647.1"/>
    <property type="molecule type" value="Genomic_DNA"/>
</dbReference>
<sequence length="87" mass="9874">MSRPDPLAHLSETELDELMTRYYKHERVADLPPATLATRVTELENQIVLGLTAKGLASRLDRKWSAAESLALEHSPQLRVRTKMDHP</sequence>
<gene>
    <name evidence="1" type="ORF">ABVT11_12490</name>
</gene>
<organism evidence="1 2">
    <name type="scientific">Uliginosibacterium paludis</name>
    <dbReference type="NCBI Taxonomy" id="1615952"/>
    <lineage>
        <taxon>Bacteria</taxon>
        <taxon>Pseudomonadati</taxon>
        <taxon>Pseudomonadota</taxon>
        <taxon>Betaproteobacteria</taxon>
        <taxon>Rhodocyclales</taxon>
        <taxon>Zoogloeaceae</taxon>
        <taxon>Uliginosibacterium</taxon>
    </lineage>
</organism>
<reference evidence="1 2" key="1">
    <citation type="submission" date="2024-07" db="EMBL/GenBank/DDBJ databases">
        <title>Uliginosibacterium paludis KCTC:42655.</title>
        <authorList>
            <person name="Kim M.K."/>
        </authorList>
    </citation>
    <scope>NUCLEOTIDE SEQUENCE [LARGE SCALE GENOMIC DNA]</scope>
    <source>
        <strain evidence="1 2">KCTC 42655</strain>
    </source>
</reference>
<name>A0ABV2CS94_9RHOO</name>
<dbReference type="RefSeq" id="WP_345927598.1">
    <property type="nucleotide sequence ID" value="NZ_JBDIVF010000004.1"/>
</dbReference>
<evidence type="ECO:0000313" key="1">
    <source>
        <dbReference type="EMBL" id="MET1490647.1"/>
    </source>
</evidence>
<accession>A0ABV2CS94</accession>
<evidence type="ECO:0000313" key="2">
    <source>
        <dbReference type="Proteomes" id="UP001548590"/>
    </source>
</evidence>
<protein>
    <submittedName>
        <fullName evidence="1">Uncharacterized protein</fullName>
    </submittedName>
</protein>